<accession>A0A387G3G5</accession>
<reference evidence="5 6" key="1">
    <citation type="submission" date="2018-10" db="EMBL/GenBank/DDBJ databases">
        <title>Rhizobium etli, R. leguminosarum and a new Rhizobium genospecies from Phaseolus dumosus.</title>
        <authorList>
            <person name="Ramirez-Puebla S.T."/>
            <person name="Rogel-Hernandez M.A."/>
            <person name="Guerrero G."/>
            <person name="Ormeno-Orrillo E."/>
            <person name="Martinez-Romero J.C."/>
            <person name="Negrete-Yankelevich S."/>
            <person name="Martinez-Romero E."/>
        </authorList>
    </citation>
    <scope>NUCLEOTIDE SEQUENCE [LARGE SCALE GENOMIC DNA]</scope>
    <source>
        <strain evidence="5 6">CCGE525</strain>
        <plasmid evidence="6">prccge525a</plasmid>
    </source>
</reference>
<proteinExistence type="predicted"/>
<sequence length="137" mass="14917">MPLMVGWRQLHCHVTSRRSDSNMPSLRQITSSGKGDMGKSATSQNRPGVLLVVGRKIDLGCDPESSSARPILYLKAEDSVLHPAAQDRTIWSSMVDIPGRSAPTTTSAVRLLDVWRPTGPLPKWSTMLSQPSTPIPT</sequence>
<evidence type="ECO:0000313" key="5">
    <source>
        <dbReference type="EMBL" id="AYG64377.1"/>
    </source>
</evidence>
<feature type="compositionally biased region" description="Polar residues" evidence="4">
    <location>
        <begin position="21"/>
        <end position="33"/>
    </location>
</feature>
<dbReference type="AlphaFoldDB" id="A0A387G3G5"/>
<dbReference type="GO" id="GO:0016491">
    <property type="term" value="F:oxidoreductase activity"/>
    <property type="evidence" value="ECO:0007669"/>
    <property type="project" value="InterPro"/>
</dbReference>
<gene>
    <name evidence="5" type="ORF">CCGE525_37135</name>
</gene>
<keyword evidence="6" id="KW-1185">Reference proteome</keyword>
<keyword evidence="3" id="KW-0067">ATP-binding</keyword>
<dbReference type="Proteomes" id="UP000282195">
    <property type="component" value="Plasmid pRCCGE525a"/>
</dbReference>
<evidence type="ECO:0000313" key="6">
    <source>
        <dbReference type="Proteomes" id="UP000282195"/>
    </source>
</evidence>
<name>A0A387G3G5_9HYPH</name>
<dbReference type="GO" id="GO:0005524">
    <property type="term" value="F:ATP binding"/>
    <property type="evidence" value="ECO:0007669"/>
    <property type="project" value="UniProtKB-KW"/>
</dbReference>
<organism evidence="5 6">
    <name type="scientific">Rhizobium jaguaris</name>
    <dbReference type="NCBI Taxonomy" id="1312183"/>
    <lineage>
        <taxon>Bacteria</taxon>
        <taxon>Pseudomonadati</taxon>
        <taxon>Pseudomonadota</taxon>
        <taxon>Alphaproteobacteria</taxon>
        <taxon>Hyphomicrobiales</taxon>
        <taxon>Rhizobiaceae</taxon>
        <taxon>Rhizobium/Agrobacterium group</taxon>
        <taxon>Rhizobium</taxon>
    </lineage>
</organism>
<keyword evidence="5" id="KW-0614">Plasmid</keyword>
<geneLocation type="plasmid" evidence="6">
    <name>prccge525a</name>
</geneLocation>
<evidence type="ECO:0000256" key="3">
    <source>
        <dbReference type="ARBA" id="ARBA00022840"/>
    </source>
</evidence>
<evidence type="ECO:0000256" key="1">
    <source>
        <dbReference type="ARBA" id="ARBA00022723"/>
    </source>
</evidence>
<dbReference type="GO" id="GO:0046872">
    <property type="term" value="F:metal ion binding"/>
    <property type="evidence" value="ECO:0007669"/>
    <property type="project" value="UniProtKB-KW"/>
</dbReference>
<dbReference type="Pfam" id="PF00142">
    <property type="entry name" value="Fer4_NifH"/>
    <property type="match status" value="1"/>
</dbReference>
<evidence type="ECO:0000256" key="2">
    <source>
        <dbReference type="ARBA" id="ARBA00022741"/>
    </source>
</evidence>
<dbReference type="EMBL" id="CP032697">
    <property type="protein sequence ID" value="AYG64377.1"/>
    <property type="molecule type" value="Genomic_DNA"/>
</dbReference>
<protein>
    <submittedName>
        <fullName evidence="5">Uncharacterized protein</fullName>
    </submittedName>
</protein>
<evidence type="ECO:0000256" key="4">
    <source>
        <dbReference type="SAM" id="MobiDB-lite"/>
    </source>
</evidence>
<keyword evidence="1" id="KW-0479">Metal-binding</keyword>
<dbReference type="RefSeq" id="WP_120709268.1">
    <property type="nucleotide sequence ID" value="NZ_CP032697.1"/>
</dbReference>
<keyword evidence="2" id="KW-0547">Nucleotide-binding</keyword>
<feature type="region of interest" description="Disordered" evidence="4">
    <location>
        <begin position="16"/>
        <end position="44"/>
    </location>
</feature>
<dbReference type="InterPro" id="IPR000392">
    <property type="entry name" value="NifH/frxC"/>
</dbReference>
<dbReference type="KEGG" id="rjg:CCGE525_37135"/>